<feature type="compositionally biased region" description="Basic residues" evidence="1">
    <location>
        <begin position="1"/>
        <end position="11"/>
    </location>
</feature>
<evidence type="ECO:0000256" key="1">
    <source>
        <dbReference type="SAM" id="MobiDB-lite"/>
    </source>
</evidence>
<dbReference type="GeneID" id="111116917"/>
<dbReference type="PANTHER" id="PTHR35558">
    <property type="entry name" value="SGNH_HYDRO DOMAIN-CONTAINING PROTEIN"/>
    <property type="match status" value="1"/>
</dbReference>
<name>A0A8B8CAB8_CRAVI</name>
<dbReference type="PANTHER" id="PTHR35558:SF1">
    <property type="entry name" value="ENDONUCLEASE_EXONUCLEASE_PHOSPHATASE DOMAIN-CONTAINING PROTEIN"/>
    <property type="match status" value="1"/>
</dbReference>
<evidence type="ECO:0000313" key="2">
    <source>
        <dbReference type="Proteomes" id="UP000694844"/>
    </source>
</evidence>
<evidence type="ECO:0000313" key="5">
    <source>
        <dbReference type="RefSeq" id="XP_022311681.1"/>
    </source>
</evidence>
<dbReference type="RefSeq" id="XP_022311679.1">
    <property type="nucleotide sequence ID" value="XM_022455971.1"/>
</dbReference>
<feature type="compositionally biased region" description="Polar residues" evidence="1">
    <location>
        <begin position="311"/>
        <end position="326"/>
    </location>
</feature>
<organism evidence="2 5">
    <name type="scientific">Crassostrea virginica</name>
    <name type="common">Eastern oyster</name>
    <dbReference type="NCBI Taxonomy" id="6565"/>
    <lineage>
        <taxon>Eukaryota</taxon>
        <taxon>Metazoa</taxon>
        <taxon>Spiralia</taxon>
        <taxon>Lophotrochozoa</taxon>
        <taxon>Mollusca</taxon>
        <taxon>Bivalvia</taxon>
        <taxon>Autobranchia</taxon>
        <taxon>Pteriomorphia</taxon>
        <taxon>Ostreida</taxon>
        <taxon>Ostreoidea</taxon>
        <taxon>Ostreidae</taxon>
        <taxon>Crassostrea</taxon>
    </lineage>
</organism>
<gene>
    <name evidence="3 4 5 6" type="primary">LOC111116917</name>
</gene>
<dbReference type="KEGG" id="cvn:111116917"/>
<sequence>MSAKRPAKRRRLDPSQTTSESAQTVQNISDAVTAQVLENLKAAGIVTSSATVQTEGASTSTESRQLNLPEPPIIHIPAQNIVSTFEQFQNSSYKPLGRPLYSKINAKLQEKIRSREFVDMSDILVDHQPAELNLHLAVKNQRVGLTSSKKKRFLNIESWTDAFCIFASVVRRANPSHPTLSEDLAIYMDLVRQIHRDGGDWFFYDVNFRQAMQNDDTLSWSFVDQVLHTRALNRHKQNPAPTKPFLGQAPRKTCFKFNGGRDCDGACGYLHACYHCKGTHPMSQCTKQGNQPKWGFVKKSDTWGIKKSHPVPSQQREQPQNKNQPR</sequence>
<accession>A0A8B8CAB8</accession>
<evidence type="ECO:0000313" key="6">
    <source>
        <dbReference type="RefSeq" id="XP_022311682.1"/>
    </source>
</evidence>
<dbReference type="OrthoDB" id="6128498at2759"/>
<reference evidence="3 4" key="1">
    <citation type="submission" date="2025-04" db="UniProtKB">
        <authorList>
            <consortium name="RefSeq"/>
        </authorList>
    </citation>
    <scope>IDENTIFICATION</scope>
    <source>
        <tissue evidence="3 4">Whole sample</tissue>
    </source>
</reference>
<protein>
    <submittedName>
        <fullName evidence="3 4">Uncharacterized protein LOC111116917</fullName>
    </submittedName>
</protein>
<dbReference type="AlphaFoldDB" id="A0A8B8CAB8"/>
<dbReference type="RefSeq" id="XP_022311680.1">
    <property type="nucleotide sequence ID" value="XM_022455972.1"/>
</dbReference>
<evidence type="ECO:0000313" key="3">
    <source>
        <dbReference type="RefSeq" id="XP_022311679.1"/>
    </source>
</evidence>
<dbReference type="RefSeq" id="XP_022311682.1">
    <property type="nucleotide sequence ID" value="XM_022455974.1"/>
</dbReference>
<feature type="compositionally biased region" description="Polar residues" evidence="1">
    <location>
        <begin position="14"/>
        <end position="25"/>
    </location>
</feature>
<proteinExistence type="predicted"/>
<evidence type="ECO:0000313" key="4">
    <source>
        <dbReference type="RefSeq" id="XP_022311680.1"/>
    </source>
</evidence>
<dbReference type="RefSeq" id="XP_022311681.1">
    <property type="nucleotide sequence ID" value="XM_022455973.1"/>
</dbReference>
<dbReference type="Proteomes" id="UP000694844">
    <property type="component" value="Chromosome 10"/>
</dbReference>
<keyword evidence="2" id="KW-1185">Reference proteome</keyword>
<feature type="region of interest" description="Disordered" evidence="1">
    <location>
        <begin position="296"/>
        <end position="326"/>
    </location>
</feature>
<feature type="region of interest" description="Disordered" evidence="1">
    <location>
        <begin position="1"/>
        <end position="25"/>
    </location>
</feature>